<comment type="similarity">
    <text evidence="7">Belongs to the fluoride channel Fluc/FEX (TC 1.A.43) family.</text>
</comment>
<feature type="transmembrane region" description="Helical" evidence="10">
    <location>
        <begin position="337"/>
        <end position="356"/>
    </location>
</feature>
<evidence type="ECO:0000256" key="10">
    <source>
        <dbReference type="SAM" id="Phobius"/>
    </source>
</evidence>
<evidence type="ECO:0000313" key="12">
    <source>
        <dbReference type="Proteomes" id="UP001430848"/>
    </source>
</evidence>
<keyword evidence="5 10" id="KW-1133">Transmembrane helix</keyword>
<evidence type="ECO:0000256" key="9">
    <source>
        <dbReference type="SAM" id="MobiDB-lite"/>
    </source>
</evidence>
<evidence type="ECO:0000256" key="3">
    <source>
        <dbReference type="ARBA" id="ARBA00022475"/>
    </source>
</evidence>
<keyword evidence="12" id="KW-1185">Reference proteome</keyword>
<keyword evidence="3" id="KW-1003">Cell membrane</keyword>
<evidence type="ECO:0000256" key="1">
    <source>
        <dbReference type="ARBA" id="ARBA00002598"/>
    </source>
</evidence>
<evidence type="ECO:0000256" key="2">
    <source>
        <dbReference type="ARBA" id="ARBA00004651"/>
    </source>
</evidence>
<feature type="transmembrane region" description="Helical" evidence="10">
    <location>
        <begin position="395"/>
        <end position="415"/>
    </location>
</feature>
<evidence type="ECO:0008006" key="13">
    <source>
        <dbReference type="Google" id="ProtNLM"/>
    </source>
</evidence>
<dbReference type="PANTHER" id="PTHR28259:SF1">
    <property type="entry name" value="FLUORIDE EXPORT PROTEIN 1-RELATED"/>
    <property type="match status" value="1"/>
</dbReference>
<sequence length="504" mass="54298">MEDIGQALSEVEAPGPVQNKDEAHVTFDRSLEDEVASHKRISRSPFQSFYLDSTPRDSPSVQGDDTEDGQEYSDPPGVGNLAETASGAAVVENPNEAHRFTHHNLEEELGQGQGQEQAGHRGARRERRSAGKASRLQTSVFIWAHIVLFSILGALARVGLSLLTAYPAEPARFTSLWPNFGGSLVLGFLSEGAELFRHPKAARSLSRAPPTITKEDTGERSPSDTEAGGREKEGGHAAEESSLPVPLHIGLATGFCGSFTTYSAFMRDSFEALAGMLGTTVKPSPGQDFMSVAAVIIISISMSIGGLKAGAHIAIFLKRYEKRLPRRVLRVMDRTSVVLGSTLWACAIAMAVVLASRPSLRGMWWGQTLLSLAFAPLGSLLRFAASMLLNNRVVGFPMGTFSANMFGTLVLAVMWDLQRLPDRGIAANIGGDMVSCQVLQAVEDGFCGCLTTVSTWVLELSTLRRRHSYQYGFVSIFTSLAIVVIVMGPLKWTVGLSQPSCVAI</sequence>
<evidence type="ECO:0000256" key="6">
    <source>
        <dbReference type="ARBA" id="ARBA00023136"/>
    </source>
</evidence>
<feature type="region of interest" description="Disordered" evidence="9">
    <location>
        <begin position="107"/>
        <end position="131"/>
    </location>
</feature>
<comment type="catalytic activity">
    <reaction evidence="8">
        <text>fluoride(in) = fluoride(out)</text>
        <dbReference type="Rhea" id="RHEA:76159"/>
        <dbReference type="ChEBI" id="CHEBI:17051"/>
    </reaction>
    <physiologicalReaction direction="left-to-right" evidence="8">
        <dbReference type="Rhea" id="RHEA:76160"/>
    </physiologicalReaction>
</comment>
<dbReference type="InterPro" id="IPR003691">
    <property type="entry name" value="FluC"/>
</dbReference>
<feature type="transmembrane region" description="Helical" evidence="10">
    <location>
        <begin position="471"/>
        <end position="490"/>
    </location>
</feature>
<comment type="function">
    <text evidence="1">Fluoride channel required for the rapid expulsion of cytoplasmic fluoride.</text>
</comment>
<gene>
    <name evidence="11" type="ORF">SLS63_005231</name>
</gene>
<comment type="subcellular location">
    <subcellularLocation>
        <location evidence="2">Cell membrane</location>
        <topology evidence="2">Multi-pass membrane protein</topology>
    </subcellularLocation>
</comment>
<evidence type="ECO:0000256" key="8">
    <source>
        <dbReference type="ARBA" id="ARBA00035585"/>
    </source>
</evidence>
<evidence type="ECO:0000256" key="7">
    <source>
        <dbReference type="ARBA" id="ARBA00035120"/>
    </source>
</evidence>
<proteinExistence type="inferred from homology"/>
<feature type="transmembrane region" description="Helical" evidence="10">
    <location>
        <begin position="136"/>
        <end position="156"/>
    </location>
</feature>
<feature type="transmembrane region" description="Helical" evidence="10">
    <location>
        <begin position="292"/>
        <end position="317"/>
    </location>
</feature>
<keyword evidence="6 10" id="KW-0472">Membrane</keyword>
<dbReference type="PANTHER" id="PTHR28259">
    <property type="entry name" value="FLUORIDE EXPORT PROTEIN 1-RELATED"/>
    <property type="match status" value="1"/>
</dbReference>
<evidence type="ECO:0000256" key="5">
    <source>
        <dbReference type="ARBA" id="ARBA00022989"/>
    </source>
</evidence>
<dbReference type="Pfam" id="PF02537">
    <property type="entry name" value="CRCB"/>
    <property type="match status" value="2"/>
</dbReference>
<feature type="compositionally biased region" description="Basic and acidic residues" evidence="9">
    <location>
        <begin position="213"/>
        <end position="239"/>
    </location>
</feature>
<feature type="transmembrane region" description="Helical" evidence="10">
    <location>
        <begin position="368"/>
        <end position="389"/>
    </location>
</feature>
<organism evidence="11 12">
    <name type="scientific">Diaporthe eres</name>
    <name type="common">Phomopsis oblonga</name>
    <dbReference type="NCBI Taxonomy" id="83184"/>
    <lineage>
        <taxon>Eukaryota</taxon>
        <taxon>Fungi</taxon>
        <taxon>Dikarya</taxon>
        <taxon>Ascomycota</taxon>
        <taxon>Pezizomycotina</taxon>
        <taxon>Sordariomycetes</taxon>
        <taxon>Sordariomycetidae</taxon>
        <taxon>Diaporthales</taxon>
        <taxon>Diaporthaceae</taxon>
        <taxon>Diaporthe</taxon>
        <taxon>Diaporthe eres species complex</taxon>
    </lineage>
</organism>
<feature type="compositionally biased region" description="Polar residues" evidence="9">
    <location>
        <begin position="44"/>
        <end position="63"/>
    </location>
</feature>
<evidence type="ECO:0000313" key="11">
    <source>
        <dbReference type="EMBL" id="KAK7731933.1"/>
    </source>
</evidence>
<feature type="compositionally biased region" description="Basic and acidic residues" evidence="9">
    <location>
        <begin position="19"/>
        <end position="37"/>
    </location>
</feature>
<reference evidence="11 12" key="1">
    <citation type="submission" date="2024-02" db="EMBL/GenBank/DDBJ databases">
        <title>De novo assembly and annotation of 12 fungi associated with fruit tree decline syndrome in Ontario, Canada.</title>
        <authorList>
            <person name="Sulman M."/>
            <person name="Ellouze W."/>
            <person name="Ilyukhin E."/>
        </authorList>
    </citation>
    <scope>NUCLEOTIDE SEQUENCE [LARGE SCALE GENOMIC DNA]</scope>
    <source>
        <strain evidence="11 12">M169</strain>
    </source>
</reference>
<evidence type="ECO:0000256" key="4">
    <source>
        <dbReference type="ARBA" id="ARBA00022692"/>
    </source>
</evidence>
<protein>
    <recommendedName>
        <fullName evidence="13">CrcB-like protein</fullName>
    </recommendedName>
</protein>
<comment type="caution">
    <text evidence="11">The sequence shown here is derived from an EMBL/GenBank/DDBJ whole genome shotgun (WGS) entry which is preliminary data.</text>
</comment>
<keyword evidence="4 10" id="KW-0812">Transmembrane</keyword>
<name>A0ABR1PBR5_DIAER</name>
<feature type="region of interest" description="Disordered" evidence="9">
    <location>
        <begin position="200"/>
        <end position="240"/>
    </location>
</feature>
<accession>A0ABR1PBR5</accession>
<dbReference type="Proteomes" id="UP001430848">
    <property type="component" value="Unassembled WGS sequence"/>
</dbReference>
<dbReference type="EMBL" id="JAKNSF020000021">
    <property type="protein sequence ID" value="KAK7731933.1"/>
    <property type="molecule type" value="Genomic_DNA"/>
</dbReference>
<feature type="region of interest" description="Disordered" evidence="9">
    <location>
        <begin position="1"/>
        <end position="81"/>
    </location>
</feature>